<dbReference type="EMBL" id="RHFK02000006">
    <property type="protein sequence ID" value="TWW74693.1"/>
    <property type="molecule type" value="Genomic_DNA"/>
</dbReference>
<evidence type="ECO:0000259" key="2">
    <source>
        <dbReference type="Pfam" id="PF03732"/>
    </source>
</evidence>
<accession>A0A5C6P513</accession>
<evidence type="ECO:0000256" key="1">
    <source>
        <dbReference type="SAM" id="MobiDB-lite"/>
    </source>
</evidence>
<dbReference type="InterPro" id="IPR001969">
    <property type="entry name" value="Aspartic_peptidase_AS"/>
</dbReference>
<dbReference type="PROSITE" id="PS00141">
    <property type="entry name" value="ASP_PROTEASE"/>
    <property type="match status" value="1"/>
</dbReference>
<feature type="compositionally biased region" description="Low complexity" evidence="1">
    <location>
        <begin position="234"/>
        <end position="249"/>
    </location>
</feature>
<evidence type="ECO:0000313" key="4">
    <source>
        <dbReference type="Proteomes" id="UP000324091"/>
    </source>
</evidence>
<comment type="caution">
    <text evidence="3">The sequence shown here is derived from an EMBL/GenBank/DDBJ whole genome shotgun (WGS) entry which is preliminary data.</text>
</comment>
<dbReference type="Proteomes" id="UP000324091">
    <property type="component" value="Chromosome 14"/>
</dbReference>
<feature type="region of interest" description="Disordered" evidence="1">
    <location>
        <begin position="231"/>
        <end position="265"/>
    </location>
</feature>
<dbReference type="GO" id="GO:0004190">
    <property type="term" value="F:aspartic-type endopeptidase activity"/>
    <property type="evidence" value="ECO:0007669"/>
    <property type="project" value="InterPro"/>
</dbReference>
<dbReference type="Pfam" id="PF03732">
    <property type="entry name" value="Retrotrans_gag"/>
    <property type="match status" value="1"/>
</dbReference>
<name>A0A5C6P513_9TELE</name>
<reference evidence="3 4" key="1">
    <citation type="submission" date="2019-04" db="EMBL/GenBank/DDBJ databases">
        <title>Chromosome genome assembly for Takifugu flavidus.</title>
        <authorList>
            <person name="Xiao S."/>
        </authorList>
    </citation>
    <scope>NUCLEOTIDE SEQUENCE [LARGE SCALE GENOMIC DNA]</scope>
    <source>
        <strain evidence="3">HTHZ2018</strain>
        <tissue evidence="3">Muscle</tissue>
    </source>
</reference>
<dbReference type="GO" id="GO:0006508">
    <property type="term" value="P:proteolysis"/>
    <property type="evidence" value="ECO:0007669"/>
    <property type="project" value="InterPro"/>
</dbReference>
<dbReference type="PANTHER" id="PTHR45823">
    <property type="entry name" value="T-SNARE COILED-COIL HOMOLOGY DOMAIN-CONTAINING PROTEIN"/>
    <property type="match status" value="1"/>
</dbReference>
<feature type="region of interest" description="Disordered" evidence="1">
    <location>
        <begin position="1"/>
        <end position="25"/>
    </location>
</feature>
<organism evidence="3 4">
    <name type="scientific">Takifugu flavidus</name>
    <name type="common">sansaifugu</name>
    <dbReference type="NCBI Taxonomy" id="433684"/>
    <lineage>
        <taxon>Eukaryota</taxon>
        <taxon>Metazoa</taxon>
        <taxon>Chordata</taxon>
        <taxon>Craniata</taxon>
        <taxon>Vertebrata</taxon>
        <taxon>Euteleostomi</taxon>
        <taxon>Actinopterygii</taxon>
        <taxon>Neopterygii</taxon>
        <taxon>Teleostei</taxon>
        <taxon>Neoteleostei</taxon>
        <taxon>Acanthomorphata</taxon>
        <taxon>Eupercaria</taxon>
        <taxon>Tetraodontiformes</taxon>
        <taxon>Tetradontoidea</taxon>
        <taxon>Tetraodontidae</taxon>
        <taxon>Takifugu</taxon>
    </lineage>
</organism>
<dbReference type="AlphaFoldDB" id="A0A5C6P513"/>
<dbReference type="PANTHER" id="PTHR45823:SF1">
    <property type="entry name" value="T-SNARE COILED-COIL HOMOLOGY DOMAIN-CONTAINING PROTEIN"/>
    <property type="match status" value="1"/>
</dbReference>
<dbReference type="InterPro" id="IPR005162">
    <property type="entry name" value="Retrotrans_gag_dom"/>
</dbReference>
<feature type="domain" description="Retrotransposon gag" evidence="2">
    <location>
        <begin position="108"/>
        <end position="199"/>
    </location>
</feature>
<proteinExistence type="predicted"/>
<protein>
    <recommendedName>
        <fullName evidence="2">Retrotransposon gag domain-containing protein</fullName>
    </recommendedName>
</protein>
<gene>
    <name evidence="3" type="ORF">D4764_14G0006960</name>
</gene>
<keyword evidence="4" id="KW-1185">Reference proteome</keyword>
<evidence type="ECO:0000313" key="3">
    <source>
        <dbReference type="EMBL" id="TWW74693.1"/>
    </source>
</evidence>
<sequence length="311" mass="34863">MDSGSAAGESDAKKDNSEQDDGDATSSKLLCRWLPPIYREELYHTMKLTGPMNWDDGSDPQGSGRALRKIESYARSISKNAHREKRPLTSLMEQASPGQQQIAAWETSEGKALQILTDLQPEERFNWQAIERALKHRFGRHAHSDDARDKLVSRRREEGESLGAYAADLRFYDRRGYPTFHAIVQDELALQAFVRGLQPERLREHIRLHAPKTLTEALDESERIEHVLSMGDRPTNTSTSPTKPSSSASILNIHPTHPPSFGKSQWRLGRLGRTNGLYLDCTLNDTPCRALVDTGSTILLVRPGTLPSLKS</sequence>